<dbReference type="PANTHER" id="PTHR38696">
    <property type="entry name" value="MEDIATOR OF RNA POLYMERASE II TRANSCRIPTION SUBUNIT 13"/>
    <property type="match status" value="1"/>
</dbReference>
<evidence type="ECO:0000313" key="1">
    <source>
        <dbReference type="EMBL" id="KAF7572088.1"/>
    </source>
</evidence>
<evidence type="ECO:0000313" key="2">
    <source>
        <dbReference type="Proteomes" id="UP000245464"/>
    </source>
</evidence>
<gene>
    <name evidence="1" type="ORF">PtrM4_095880</name>
</gene>
<proteinExistence type="predicted"/>
<dbReference type="GeneID" id="6341959"/>
<dbReference type="PANTHER" id="PTHR38696:SF1">
    <property type="entry name" value="MEDIATOR OF RNA POLYMERASE II TRANSCRIPTION SUBUNIT 13"/>
    <property type="match status" value="1"/>
</dbReference>
<dbReference type="EMBL" id="NQIK02000004">
    <property type="protein sequence ID" value="KAF7572088.1"/>
    <property type="molecule type" value="Genomic_DNA"/>
</dbReference>
<accession>A0A834RYC2</accession>
<comment type="caution">
    <text evidence="1">The sequence shown here is derived from an EMBL/GenBank/DDBJ whole genome shotgun (WGS) entry which is preliminary data.</text>
</comment>
<sequence length="228" mass="25791">MEDRLRFLRFPAPILTTCTATILAHWPPGIQQERPYATSHEIKLNGYPWRGYGQEAAQARRLMKALLSTLHSNGWILTLNTDITKTATDKDTLVFRYQSPAPPEHEWCCVAFSRQDRLRFVDAPASLYAELEARLGGSGEEWVKGQGEYAEGIWEFKLVGHPWQATGTTTMRVRELLIVLVEMLEAEGWGVYASIDQKSGAAQGTSGTDTWHCCRVKGWEKGMPVYMR</sequence>
<dbReference type="KEGG" id="ptrr:6341959"/>
<reference evidence="1" key="1">
    <citation type="journal article" date="2018" name="BMC Genomics">
        <title>Comparative genomics of the wheat fungal pathogen Pyrenophora tritici-repentis reveals chromosomal variations and genome plasticity.</title>
        <authorList>
            <person name="Moolhuijzen P."/>
            <person name="See P.T."/>
            <person name="Hane J.K."/>
            <person name="Shi G."/>
            <person name="Liu Z."/>
            <person name="Oliver R.P."/>
            <person name="Moffat C.S."/>
        </authorList>
    </citation>
    <scope>NUCLEOTIDE SEQUENCE [LARGE SCALE GENOMIC DNA]</scope>
    <source>
        <strain evidence="1">M4</strain>
    </source>
</reference>
<organism evidence="1 2">
    <name type="scientific">Pyrenophora tritici-repentis</name>
    <dbReference type="NCBI Taxonomy" id="45151"/>
    <lineage>
        <taxon>Eukaryota</taxon>
        <taxon>Fungi</taxon>
        <taxon>Dikarya</taxon>
        <taxon>Ascomycota</taxon>
        <taxon>Pezizomycotina</taxon>
        <taxon>Dothideomycetes</taxon>
        <taxon>Pleosporomycetidae</taxon>
        <taxon>Pleosporales</taxon>
        <taxon>Pleosporineae</taxon>
        <taxon>Pleosporaceae</taxon>
        <taxon>Pyrenophora</taxon>
    </lineage>
</organism>
<name>A0A834RYC2_9PLEO</name>
<dbReference type="AlphaFoldDB" id="A0A834RYC2"/>
<protein>
    <submittedName>
        <fullName evidence="1">DUF605 multi-domain protein</fullName>
    </submittedName>
</protein>
<dbReference type="RefSeq" id="XP_001934059.2">
    <property type="nucleotide sequence ID" value="XM_001934024.2"/>
</dbReference>
<dbReference type="Proteomes" id="UP000245464">
    <property type="component" value="Chromosome 4"/>
</dbReference>